<dbReference type="OrthoDB" id="5428321at2759"/>
<dbReference type="VEuPathDB" id="FungiDB:GMDG_06495"/>
<gene>
    <name evidence="4" type="ORF">VC83_03637</name>
</gene>
<sequence length="435" mass="48735">MLCSESELWWHLDDCHCTSKPTPRKRQRDFGDEGDERAEIPNAAKKKRPRVQGRPKNEDFGSKFTNLSAINFEPGTIDVIDMAAASHSSSPYYTTSCNSIWDGSDYDSDGLSNDTSLSDNISEPLSNPGDEGQSLWETPLEATSDTNEAAHSGPVLAHGCTLPSCDTALCVPDEIMELIDPRLRDSPPSSVSGLSSIANSPEGYILENHESTTTQSLYRSQALKTQPVAINAKEGVWEVEALLAKSKERNTIWYLVKWKGYTDEDNTWQKRNDISSDLVESFDETYKGNCLETKLGIAVDPLEIRLITHEQDPYSWQYLPAASHLFQKNLSNHSIGAYMELYREIGSSFEAVAKEHMFLTRPAAFTDKITQLEAENLRLVIELNKCKNTAAIELTKKQEAEEVAKQAKTMLHTVDLENQCLKKDNQKWISVAEDF</sequence>
<dbReference type="EMBL" id="KV441391">
    <property type="protein sequence ID" value="OAF60698.1"/>
    <property type="molecule type" value="Genomic_DNA"/>
</dbReference>
<dbReference type="GO" id="GO:0006338">
    <property type="term" value="P:chromatin remodeling"/>
    <property type="evidence" value="ECO:0007669"/>
    <property type="project" value="UniProtKB-ARBA"/>
</dbReference>
<evidence type="ECO:0000313" key="4">
    <source>
        <dbReference type="EMBL" id="OAF60698.1"/>
    </source>
</evidence>
<dbReference type="RefSeq" id="XP_024325979.1">
    <property type="nucleotide sequence ID" value="XM_024467281.1"/>
</dbReference>
<organism evidence="4">
    <name type="scientific">Pseudogymnoascus destructans</name>
    <dbReference type="NCBI Taxonomy" id="655981"/>
    <lineage>
        <taxon>Eukaryota</taxon>
        <taxon>Fungi</taxon>
        <taxon>Dikarya</taxon>
        <taxon>Ascomycota</taxon>
        <taxon>Pezizomycotina</taxon>
        <taxon>Leotiomycetes</taxon>
        <taxon>Thelebolales</taxon>
        <taxon>Thelebolaceae</taxon>
        <taxon>Pseudogymnoascus</taxon>
    </lineage>
</organism>
<reference evidence="4" key="1">
    <citation type="submission" date="2016-03" db="EMBL/GenBank/DDBJ databases">
        <title>Updated assembly of Pseudogymnoascus destructans, the fungus causing white-nose syndrome of bats.</title>
        <authorList>
            <person name="Palmer J.M."/>
            <person name="Drees K.P."/>
            <person name="Foster J.T."/>
            <person name="Lindner D.L."/>
        </authorList>
    </citation>
    <scope>NUCLEOTIDE SEQUENCE [LARGE SCALE GENOMIC DNA]</scope>
    <source>
        <strain evidence="4">20631-21</strain>
    </source>
</reference>
<feature type="domain" description="Chromo" evidence="3">
    <location>
        <begin position="237"/>
        <end position="274"/>
    </location>
</feature>
<dbReference type="CDD" id="cd00024">
    <property type="entry name" value="CD_CSD"/>
    <property type="match status" value="1"/>
</dbReference>
<dbReference type="PROSITE" id="PS50013">
    <property type="entry name" value="CHROMO_2"/>
    <property type="match status" value="1"/>
</dbReference>
<dbReference type="GeneID" id="36286712"/>
<evidence type="ECO:0000256" key="2">
    <source>
        <dbReference type="SAM" id="MobiDB-lite"/>
    </source>
</evidence>
<proteinExistence type="predicted"/>
<feature type="compositionally biased region" description="Basic residues" evidence="2">
    <location>
        <begin position="44"/>
        <end position="53"/>
    </location>
</feature>
<dbReference type="SMART" id="SM00298">
    <property type="entry name" value="CHROMO"/>
    <property type="match status" value="1"/>
</dbReference>
<protein>
    <recommendedName>
        <fullName evidence="3">Chromo domain-containing protein</fullName>
    </recommendedName>
</protein>
<evidence type="ECO:0000259" key="3">
    <source>
        <dbReference type="PROSITE" id="PS50013"/>
    </source>
</evidence>
<comment type="subunit">
    <text evidence="1">Component of the NuA4 histone acetyltransferase complex.</text>
</comment>
<feature type="region of interest" description="Disordered" evidence="2">
    <location>
        <begin position="111"/>
        <end position="136"/>
    </location>
</feature>
<feature type="compositionally biased region" description="Polar residues" evidence="2">
    <location>
        <begin position="111"/>
        <end position="125"/>
    </location>
</feature>
<feature type="region of interest" description="Disordered" evidence="2">
    <location>
        <begin position="19"/>
        <end position="62"/>
    </location>
</feature>
<dbReference type="SUPFAM" id="SSF54160">
    <property type="entry name" value="Chromo domain-like"/>
    <property type="match status" value="1"/>
</dbReference>
<evidence type="ECO:0000256" key="1">
    <source>
        <dbReference type="ARBA" id="ARBA00011353"/>
    </source>
</evidence>
<dbReference type="Proteomes" id="UP000077154">
    <property type="component" value="Unassembled WGS sequence"/>
</dbReference>
<dbReference type="InterPro" id="IPR016197">
    <property type="entry name" value="Chromo-like_dom_sf"/>
</dbReference>
<name>A0A177AF14_9PEZI</name>
<dbReference type="Gene3D" id="2.40.50.40">
    <property type="match status" value="1"/>
</dbReference>
<dbReference type="Pfam" id="PF00385">
    <property type="entry name" value="Chromo"/>
    <property type="match status" value="1"/>
</dbReference>
<dbReference type="AlphaFoldDB" id="A0A177AF14"/>
<accession>A0A177AF14</accession>
<dbReference type="InterPro" id="IPR023780">
    <property type="entry name" value="Chromo_domain"/>
</dbReference>
<dbReference type="InterPro" id="IPR000953">
    <property type="entry name" value="Chromo/chromo_shadow_dom"/>
</dbReference>